<dbReference type="InterPro" id="IPR011712">
    <property type="entry name" value="Sig_transdc_His_kin_sub3_dim/P"/>
</dbReference>
<evidence type="ECO:0000313" key="14">
    <source>
        <dbReference type="Proteomes" id="UP000298488"/>
    </source>
</evidence>
<evidence type="ECO:0000256" key="1">
    <source>
        <dbReference type="ARBA" id="ARBA00000085"/>
    </source>
</evidence>
<dbReference type="EMBL" id="SOFI01000003">
    <property type="protein sequence ID" value="TFB80738.1"/>
    <property type="molecule type" value="Genomic_DNA"/>
</dbReference>
<sequence>MPSATLEPVTTTPTAPETYGRRWRRVPRELGFHAPTILVVSVAFIVLTTLFSTATSLIAIVVGIFVLTVTMWVARYFGEVELTRLDWVGMPPIARPRRQQPGPGFWSRFLTPLADPHAWVYFIHGTVVNFVVGIVTWSVVLTWVAGSLGGLTYWFWSAFLPQDDFSLSEVIVSFLTRGAVTVDGRAAESIMNLLFGFVFLVTLPYVTRGLARLHHVIARAMLGAWRSEDLAERVTNLSASREAAVSAEGHSLRRLERDIHDGPQQRLVRIQMDLAAAERKLATDPDAARALIAEARLRSQEALDELRALSRGFAPPILLDRGLVAALESLASRSALPVAVTSAIDEAVELPQEIERNAYFVASELVANAAKHSRATSVDVVVSMRRLPEPDEWWLDVTVTDDGRGGASSVAGHGLAGLDERLRGLGGTLELNSPAGGPTVVTGHLPVTY</sequence>
<feature type="transmembrane region" description="Helical" evidence="9">
    <location>
        <begin position="127"/>
        <end position="156"/>
    </location>
</feature>
<proteinExistence type="predicted"/>
<comment type="caution">
    <text evidence="13">The sequence shown here is derived from an EMBL/GenBank/DDBJ whole genome shotgun (WGS) entry which is preliminary data.</text>
</comment>
<feature type="transmembrane region" description="Helical" evidence="9">
    <location>
        <begin position="57"/>
        <end position="77"/>
    </location>
</feature>
<keyword evidence="14" id="KW-1185">Reference proteome</keyword>
<gene>
    <name evidence="13" type="ORF">E3N84_03465</name>
</gene>
<dbReference type="InterPro" id="IPR050482">
    <property type="entry name" value="Sensor_HK_TwoCompSys"/>
</dbReference>
<feature type="domain" description="Signal transduction histidine kinase subgroup 3 dimerisation and phosphoacceptor" evidence="11">
    <location>
        <begin position="253"/>
        <end position="316"/>
    </location>
</feature>
<dbReference type="GO" id="GO:0016020">
    <property type="term" value="C:membrane"/>
    <property type="evidence" value="ECO:0007669"/>
    <property type="project" value="InterPro"/>
</dbReference>
<dbReference type="InterPro" id="IPR036890">
    <property type="entry name" value="HATPase_C_sf"/>
</dbReference>
<dbReference type="SUPFAM" id="SSF55874">
    <property type="entry name" value="ATPase domain of HSP90 chaperone/DNA topoisomerase II/histidine kinase"/>
    <property type="match status" value="1"/>
</dbReference>
<evidence type="ECO:0000256" key="9">
    <source>
        <dbReference type="SAM" id="Phobius"/>
    </source>
</evidence>
<evidence type="ECO:0000259" key="11">
    <source>
        <dbReference type="Pfam" id="PF07730"/>
    </source>
</evidence>
<feature type="domain" description="Histidine kinase/HSP90-like ATPase" evidence="10">
    <location>
        <begin position="357"/>
        <end position="447"/>
    </location>
</feature>
<dbReference type="Pfam" id="PF07730">
    <property type="entry name" value="HisKA_3"/>
    <property type="match status" value="1"/>
</dbReference>
<dbReference type="Pfam" id="PF02518">
    <property type="entry name" value="HATPase_c"/>
    <property type="match status" value="1"/>
</dbReference>
<evidence type="ECO:0000256" key="6">
    <source>
        <dbReference type="ARBA" id="ARBA00022777"/>
    </source>
</evidence>
<keyword evidence="7" id="KW-0067">ATP-binding</keyword>
<dbReference type="PANTHER" id="PTHR24421">
    <property type="entry name" value="NITRATE/NITRITE SENSOR PROTEIN NARX-RELATED"/>
    <property type="match status" value="1"/>
</dbReference>
<organism evidence="13 14">
    <name type="scientific">Terrimesophilobacter mesophilus</name>
    <dbReference type="NCBI Taxonomy" id="433647"/>
    <lineage>
        <taxon>Bacteria</taxon>
        <taxon>Bacillati</taxon>
        <taxon>Actinomycetota</taxon>
        <taxon>Actinomycetes</taxon>
        <taxon>Micrococcales</taxon>
        <taxon>Microbacteriaceae</taxon>
        <taxon>Terrimesophilobacter</taxon>
    </lineage>
</organism>
<keyword evidence="3" id="KW-0597">Phosphoprotein</keyword>
<evidence type="ECO:0000256" key="3">
    <source>
        <dbReference type="ARBA" id="ARBA00022553"/>
    </source>
</evidence>
<dbReference type="OrthoDB" id="5242012at2"/>
<evidence type="ECO:0000313" key="13">
    <source>
        <dbReference type="EMBL" id="TFB80738.1"/>
    </source>
</evidence>
<feature type="transmembrane region" description="Helical" evidence="9">
    <location>
        <begin position="190"/>
        <end position="211"/>
    </location>
</feature>
<dbReference type="Proteomes" id="UP000298488">
    <property type="component" value="Unassembled WGS sequence"/>
</dbReference>
<protein>
    <recommendedName>
        <fullName evidence="2">histidine kinase</fullName>
        <ecNumber evidence="2">2.7.13.3</ecNumber>
    </recommendedName>
</protein>
<accession>A0A4V3I9T4</accession>
<dbReference type="Pfam" id="PF13796">
    <property type="entry name" value="Sensor"/>
    <property type="match status" value="1"/>
</dbReference>
<evidence type="ECO:0000256" key="4">
    <source>
        <dbReference type="ARBA" id="ARBA00022679"/>
    </source>
</evidence>
<dbReference type="AlphaFoldDB" id="A0A4V3I9T4"/>
<dbReference type="InterPro" id="IPR025828">
    <property type="entry name" value="Put_sensor_dom"/>
</dbReference>
<keyword evidence="9" id="KW-1133">Transmembrane helix</keyword>
<comment type="catalytic activity">
    <reaction evidence="1">
        <text>ATP + protein L-histidine = ADP + protein N-phospho-L-histidine.</text>
        <dbReference type="EC" id="2.7.13.3"/>
    </reaction>
</comment>
<evidence type="ECO:0000256" key="2">
    <source>
        <dbReference type="ARBA" id="ARBA00012438"/>
    </source>
</evidence>
<evidence type="ECO:0000259" key="12">
    <source>
        <dbReference type="Pfam" id="PF13796"/>
    </source>
</evidence>
<dbReference type="Gene3D" id="3.30.565.10">
    <property type="entry name" value="Histidine kinase-like ATPase, C-terminal domain"/>
    <property type="match status" value="1"/>
</dbReference>
<evidence type="ECO:0000256" key="8">
    <source>
        <dbReference type="ARBA" id="ARBA00023012"/>
    </source>
</evidence>
<dbReference type="Gene3D" id="1.20.5.1930">
    <property type="match status" value="1"/>
</dbReference>
<keyword evidence="9" id="KW-0812">Transmembrane</keyword>
<dbReference type="InterPro" id="IPR003594">
    <property type="entry name" value="HATPase_dom"/>
</dbReference>
<feature type="transmembrane region" description="Helical" evidence="9">
    <location>
        <begin position="30"/>
        <end position="51"/>
    </location>
</feature>
<evidence type="ECO:0000256" key="5">
    <source>
        <dbReference type="ARBA" id="ARBA00022741"/>
    </source>
</evidence>
<dbReference type="EC" id="2.7.13.3" evidence="2"/>
<evidence type="ECO:0000256" key="7">
    <source>
        <dbReference type="ARBA" id="ARBA00022840"/>
    </source>
</evidence>
<evidence type="ECO:0000259" key="10">
    <source>
        <dbReference type="Pfam" id="PF02518"/>
    </source>
</evidence>
<dbReference type="CDD" id="cd16917">
    <property type="entry name" value="HATPase_UhpB-NarQ-NarX-like"/>
    <property type="match status" value="1"/>
</dbReference>
<dbReference type="GO" id="GO:0000155">
    <property type="term" value="F:phosphorelay sensor kinase activity"/>
    <property type="evidence" value="ECO:0007669"/>
    <property type="project" value="InterPro"/>
</dbReference>
<feature type="domain" description="Putative sensor" evidence="12">
    <location>
        <begin position="42"/>
        <end position="222"/>
    </location>
</feature>
<reference evidence="13 14" key="1">
    <citation type="submission" date="2019-03" db="EMBL/GenBank/DDBJ databases">
        <title>Genomics of glacier-inhabiting Cryobacterium strains.</title>
        <authorList>
            <person name="Liu Q."/>
            <person name="Xin Y.-H."/>
        </authorList>
    </citation>
    <scope>NUCLEOTIDE SEQUENCE [LARGE SCALE GENOMIC DNA]</scope>
    <source>
        <strain evidence="13 14">CGMCC 1.10440</strain>
    </source>
</reference>
<dbReference type="GO" id="GO:0005524">
    <property type="term" value="F:ATP binding"/>
    <property type="evidence" value="ECO:0007669"/>
    <property type="project" value="UniProtKB-KW"/>
</dbReference>
<keyword evidence="6" id="KW-0418">Kinase</keyword>
<dbReference type="GO" id="GO:0046983">
    <property type="term" value="F:protein dimerization activity"/>
    <property type="evidence" value="ECO:0007669"/>
    <property type="project" value="InterPro"/>
</dbReference>
<name>A0A4V3I9T4_9MICO</name>
<keyword evidence="8" id="KW-0902">Two-component regulatory system</keyword>
<keyword evidence="5" id="KW-0547">Nucleotide-binding</keyword>
<keyword evidence="4" id="KW-0808">Transferase</keyword>
<keyword evidence="9" id="KW-0472">Membrane</keyword>
<dbReference type="PANTHER" id="PTHR24421:SF10">
    <property type="entry name" value="NITRATE_NITRITE SENSOR PROTEIN NARQ"/>
    <property type="match status" value="1"/>
</dbReference>